<evidence type="ECO:0000256" key="4">
    <source>
        <dbReference type="ARBA" id="ARBA00022692"/>
    </source>
</evidence>
<dbReference type="AlphaFoldDB" id="A0A939HGL3"/>
<feature type="transmembrane region" description="Helical" evidence="8">
    <location>
        <begin position="277"/>
        <end position="298"/>
    </location>
</feature>
<comment type="subcellular location">
    <subcellularLocation>
        <location evidence="1 8">Cell membrane</location>
        <topology evidence="1 8">Multi-pass membrane protein</topology>
    </subcellularLocation>
</comment>
<feature type="transmembrane region" description="Helical" evidence="8">
    <location>
        <begin position="94"/>
        <end position="116"/>
    </location>
</feature>
<evidence type="ECO:0000256" key="9">
    <source>
        <dbReference type="SAM" id="MobiDB-lite"/>
    </source>
</evidence>
<feature type="domain" description="ABC transmembrane type-1" evidence="10">
    <location>
        <begin position="92"/>
        <end position="299"/>
    </location>
</feature>
<dbReference type="EMBL" id="JAFNLL010000031">
    <property type="protein sequence ID" value="MBO1268864.1"/>
    <property type="molecule type" value="Genomic_DNA"/>
</dbReference>
<evidence type="ECO:0000259" key="10">
    <source>
        <dbReference type="PROSITE" id="PS50928"/>
    </source>
</evidence>
<keyword evidence="7 8" id="KW-0472">Membrane</keyword>
<keyword evidence="4 8" id="KW-0812">Transmembrane</keyword>
<dbReference type="PANTHER" id="PTHR30614">
    <property type="entry name" value="MEMBRANE COMPONENT OF AMINO ACID ABC TRANSPORTER"/>
    <property type="match status" value="1"/>
</dbReference>
<evidence type="ECO:0000256" key="6">
    <source>
        <dbReference type="ARBA" id="ARBA00022989"/>
    </source>
</evidence>
<protein>
    <submittedName>
        <fullName evidence="11">Amino acid ABC transporter permease</fullName>
    </submittedName>
</protein>
<dbReference type="GO" id="GO:0043190">
    <property type="term" value="C:ATP-binding cassette (ABC) transporter complex"/>
    <property type="evidence" value="ECO:0007669"/>
    <property type="project" value="InterPro"/>
</dbReference>
<accession>A0A939HGL3</accession>
<dbReference type="GO" id="GO:0022857">
    <property type="term" value="F:transmembrane transporter activity"/>
    <property type="evidence" value="ECO:0007669"/>
    <property type="project" value="InterPro"/>
</dbReference>
<comment type="caution">
    <text evidence="11">The sequence shown here is derived from an EMBL/GenBank/DDBJ whole genome shotgun (WGS) entry which is preliminary data.</text>
</comment>
<comment type="similarity">
    <text evidence="8">Belongs to the binding-protein-dependent transport system permease family.</text>
</comment>
<dbReference type="InterPro" id="IPR035906">
    <property type="entry name" value="MetI-like_sf"/>
</dbReference>
<dbReference type="Gene3D" id="1.10.3720.10">
    <property type="entry name" value="MetI-like"/>
    <property type="match status" value="1"/>
</dbReference>
<keyword evidence="5" id="KW-0029">Amino-acid transport</keyword>
<evidence type="ECO:0000256" key="8">
    <source>
        <dbReference type="RuleBase" id="RU363032"/>
    </source>
</evidence>
<organism evidence="11 12">
    <name type="scientific">Arthrobacter cavernae</name>
    <dbReference type="NCBI Taxonomy" id="2817681"/>
    <lineage>
        <taxon>Bacteria</taxon>
        <taxon>Bacillati</taxon>
        <taxon>Actinomycetota</taxon>
        <taxon>Actinomycetes</taxon>
        <taxon>Micrococcales</taxon>
        <taxon>Micrococcaceae</taxon>
        <taxon>Arthrobacter</taxon>
    </lineage>
</organism>
<feature type="transmembrane region" description="Helical" evidence="8">
    <location>
        <begin position="51"/>
        <end position="69"/>
    </location>
</feature>
<feature type="transmembrane region" description="Helical" evidence="8">
    <location>
        <begin position="175"/>
        <end position="195"/>
    </location>
</feature>
<evidence type="ECO:0000256" key="1">
    <source>
        <dbReference type="ARBA" id="ARBA00004651"/>
    </source>
</evidence>
<evidence type="ECO:0000313" key="12">
    <source>
        <dbReference type="Proteomes" id="UP000664164"/>
    </source>
</evidence>
<evidence type="ECO:0000256" key="7">
    <source>
        <dbReference type="ARBA" id="ARBA00023136"/>
    </source>
</evidence>
<dbReference type="Proteomes" id="UP000664164">
    <property type="component" value="Unassembled WGS sequence"/>
</dbReference>
<proteinExistence type="inferred from homology"/>
<dbReference type="SUPFAM" id="SSF161098">
    <property type="entry name" value="MetI-like"/>
    <property type="match status" value="1"/>
</dbReference>
<keyword evidence="6 8" id="KW-1133">Transmembrane helix</keyword>
<reference evidence="11" key="1">
    <citation type="submission" date="2021-03" db="EMBL/GenBank/DDBJ databases">
        <title>A new species, PO-11, isolated from a karst cave deposit.</title>
        <authorList>
            <person name="Zhaoxiaoyong W."/>
        </authorList>
    </citation>
    <scope>NUCLEOTIDE SEQUENCE</scope>
    <source>
        <strain evidence="11">PO-11</strain>
    </source>
</reference>
<dbReference type="InterPro" id="IPR000515">
    <property type="entry name" value="MetI-like"/>
</dbReference>
<dbReference type="NCBIfam" id="TIGR01726">
    <property type="entry name" value="HEQRo_perm_3TM"/>
    <property type="match status" value="1"/>
</dbReference>
<keyword evidence="3" id="KW-1003">Cell membrane</keyword>
<dbReference type="CDD" id="cd06261">
    <property type="entry name" value="TM_PBP2"/>
    <property type="match status" value="1"/>
</dbReference>
<sequence>MTQAGTSTWAPERQPHSPASDTEEPAPHAGAPVLNNPVLNNAVPVRHPGRWISAVVILGLVALMLQSMVTNPNFRWEIVGTYILDVKVVQGMGWTLLLTVASMAIAVVLAILLAVMRQSDNPIFRWSSWLWVWFFRGTPVYTQLVFWGLLAVLYPKISAGVPFGPELFDLSTSSIITPIAAAILGLALNESAYLAEIFRAGLKSVDKGQTEAAEALGMSDAKIMWRIILPQAMRIIVPPTGNETIGMLKTTSLVLAVPFTLDLTFATNALANRTYQPIPLLIVAAIWYLVITSLLMVGQHYLEAYYGKGVDSGQAAVAVNPAAARAAAAVAAPQQSPGTDLPKEEAK</sequence>
<evidence type="ECO:0000256" key="5">
    <source>
        <dbReference type="ARBA" id="ARBA00022970"/>
    </source>
</evidence>
<evidence type="ECO:0000256" key="3">
    <source>
        <dbReference type="ARBA" id="ARBA00022475"/>
    </source>
</evidence>
<dbReference type="PANTHER" id="PTHR30614:SF0">
    <property type="entry name" value="L-CYSTINE TRANSPORT SYSTEM PERMEASE PROTEIN TCYL"/>
    <property type="match status" value="1"/>
</dbReference>
<evidence type="ECO:0000313" key="11">
    <source>
        <dbReference type="EMBL" id="MBO1268864.1"/>
    </source>
</evidence>
<keyword evidence="2 8" id="KW-0813">Transport</keyword>
<dbReference type="Pfam" id="PF00528">
    <property type="entry name" value="BPD_transp_1"/>
    <property type="match status" value="1"/>
</dbReference>
<feature type="region of interest" description="Disordered" evidence="9">
    <location>
        <begin position="1"/>
        <end position="31"/>
    </location>
</feature>
<keyword evidence="12" id="KW-1185">Reference proteome</keyword>
<gene>
    <name evidence="11" type="ORF">J1902_12950</name>
</gene>
<dbReference type="GO" id="GO:0006865">
    <property type="term" value="P:amino acid transport"/>
    <property type="evidence" value="ECO:0007669"/>
    <property type="project" value="UniProtKB-KW"/>
</dbReference>
<dbReference type="InterPro" id="IPR010065">
    <property type="entry name" value="AA_ABC_transptr_permease_3TM"/>
</dbReference>
<evidence type="ECO:0000256" key="2">
    <source>
        <dbReference type="ARBA" id="ARBA00022448"/>
    </source>
</evidence>
<dbReference type="InterPro" id="IPR043429">
    <property type="entry name" value="ArtM/GltK/GlnP/TcyL/YhdX-like"/>
</dbReference>
<name>A0A939HGL3_9MICC</name>
<dbReference type="PROSITE" id="PS50928">
    <property type="entry name" value="ABC_TM1"/>
    <property type="match status" value="1"/>
</dbReference>
<feature type="transmembrane region" description="Helical" evidence="8">
    <location>
        <begin position="128"/>
        <end position="155"/>
    </location>
</feature>